<feature type="domain" description="RING-type" evidence="5">
    <location>
        <begin position="86"/>
        <end position="126"/>
    </location>
</feature>
<evidence type="ECO:0000313" key="7">
    <source>
        <dbReference type="Proteomes" id="UP001497623"/>
    </source>
</evidence>
<keyword evidence="1 3" id="KW-0863">Zinc-finger</keyword>
<evidence type="ECO:0000256" key="2">
    <source>
        <dbReference type="ARBA" id="ARBA00022833"/>
    </source>
</evidence>
<dbReference type="GO" id="GO:0008270">
    <property type="term" value="F:zinc ion binding"/>
    <property type="evidence" value="ECO:0007669"/>
    <property type="project" value="UniProtKB-KW"/>
</dbReference>
<sequence>PYVMTKTTKIVIICSSGTICIGILMLGMFFAFRRYQASRKCTLCQMFITKEKYIKLLPCNHKRTCNVCMRRKTLCPVCSQPFDVCCVICKKPIPEEERITLTPCKHYQTCEICVRPRLTKKICPVCCKPFEGIK</sequence>
<accession>A0AAV2PYK4</accession>
<keyword evidence="4" id="KW-0472">Membrane</keyword>
<dbReference type="Proteomes" id="UP001497623">
    <property type="component" value="Unassembled WGS sequence"/>
</dbReference>
<evidence type="ECO:0000256" key="4">
    <source>
        <dbReference type="SAM" id="Phobius"/>
    </source>
</evidence>
<dbReference type="InterPro" id="IPR013083">
    <property type="entry name" value="Znf_RING/FYVE/PHD"/>
</dbReference>
<evidence type="ECO:0000259" key="5">
    <source>
        <dbReference type="PROSITE" id="PS50089"/>
    </source>
</evidence>
<evidence type="ECO:0000256" key="3">
    <source>
        <dbReference type="PROSITE-ProRule" id="PRU00175"/>
    </source>
</evidence>
<keyword evidence="4" id="KW-1133">Transmembrane helix</keyword>
<dbReference type="EMBL" id="CAXKWB010001981">
    <property type="protein sequence ID" value="CAL4065969.1"/>
    <property type="molecule type" value="Genomic_DNA"/>
</dbReference>
<comment type="caution">
    <text evidence="6">The sequence shown here is derived from an EMBL/GenBank/DDBJ whole genome shotgun (WGS) entry which is preliminary data.</text>
</comment>
<reference evidence="6 7" key="1">
    <citation type="submission" date="2024-05" db="EMBL/GenBank/DDBJ databases">
        <authorList>
            <person name="Wallberg A."/>
        </authorList>
    </citation>
    <scope>NUCLEOTIDE SEQUENCE [LARGE SCALE GENOMIC DNA]</scope>
</reference>
<dbReference type="PROSITE" id="PS50089">
    <property type="entry name" value="ZF_RING_2"/>
    <property type="match status" value="2"/>
</dbReference>
<dbReference type="InterPro" id="IPR001841">
    <property type="entry name" value="Znf_RING"/>
</dbReference>
<organism evidence="6 7">
    <name type="scientific">Meganyctiphanes norvegica</name>
    <name type="common">Northern krill</name>
    <name type="synonym">Thysanopoda norvegica</name>
    <dbReference type="NCBI Taxonomy" id="48144"/>
    <lineage>
        <taxon>Eukaryota</taxon>
        <taxon>Metazoa</taxon>
        <taxon>Ecdysozoa</taxon>
        <taxon>Arthropoda</taxon>
        <taxon>Crustacea</taxon>
        <taxon>Multicrustacea</taxon>
        <taxon>Malacostraca</taxon>
        <taxon>Eumalacostraca</taxon>
        <taxon>Eucarida</taxon>
        <taxon>Euphausiacea</taxon>
        <taxon>Euphausiidae</taxon>
        <taxon>Meganyctiphanes</taxon>
    </lineage>
</organism>
<keyword evidence="4" id="KW-0812">Transmembrane</keyword>
<protein>
    <recommendedName>
        <fullName evidence="5">RING-type domain-containing protein</fullName>
    </recommendedName>
</protein>
<proteinExistence type="predicted"/>
<keyword evidence="7" id="KW-1185">Reference proteome</keyword>
<evidence type="ECO:0000256" key="1">
    <source>
        <dbReference type="ARBA" id="ARBA00022771"/>
    </source>
</evidence>
<dbReference type="Gene3D" id="3.30.40.10">
    <property type="entry name" value="Zinc/RING finger domain, C3HC4 (zinc finger)"/>
    <property type="match status" value="1"/>
</dbReference>
<feature type="non-terminal residue" evidence="6">
    <location>
        <position position="1"/>
    </location>
</feature>
<keyword evidence="2" id="KW-0862">Zinc</keyword>
<keyword evidence="1 3" id="KW-0479">Metal-binding</keyword>
<dbReference type="SMART" id="SM00184">
    <property type="entry name" value="RING"/>
    <property type="match status" value="2"/>
</dbReference>
<gene>
    <name evidence="6" type="ORF">MNOR_LOCUS5216</name>
</gene>
<dbReference type="AlphaFoldDB" id="A0AAV2PYK4"/>
<feature type="transmembrane region" description="Helical" evidence="4">
    <location>
        <begin position="12"/>
        <end position="32"/>
    </location>
</feature>
<evidence type="ECO:0000313" key="6">
    <source>
        <dbReference type="EMBL" id="CAL4065969.1"/>
    </source>
</evidence>
<name>A0AAV2PYK4_MEGNR</name>
<feature type="domain" description="RING-type" evidence="5">
    <location>
        <begin position="41"/>
        <end position="79"/>
    </location>
</feature>